<gene>
    <name evidence="2" type="ORF">MNOR_LOCUS6801</name>
</gene>
<feature type="non-terminal residue" evidence="2">
    <location>
        <position position="199"/>
    </location>
</feature>
<accession>A0AAV2PZY6</accession>
<reference evidence="2 3" key="1">
    <citation type="submission" date="2024-05" db="EMBL/GenBank/DDBJ databases">
        <authorList>
            <person name="Wallberg A."/>
        </authorList>
    </citation>
    <scope>NUCLEOTIDE SEQUENCE [LARGE SCALE GENOMIC DNA]</scope>
</reference>
<sequence>FDYLEVHGQRMCGKVKSGAQRYYDFEGDTIDIRFRTDESTTRRGFHVSGRQVSCNEILVSPPTYSPLSQNPPPGFTPENLIGSDSRETEEGRDLDNGFGDDLEDIFGDDFNITTILSLIGRAPLPVTGKDRETSEEGRGFTSEIDINDLFSTTTDVFGDETTISKTTTDMSSIEEPEPTRRAREDTTELSGTDPGLIED</sequence>
<keyword evidence="3" id="KW-1185">Reference proteome</keyword>
<feature type="non-terminal residue" evidence="2">
    <location>
        <position position="1"/>
    </location>
</feature>
<feature type="region of interest" description="Disordered" evidence="1">
    <location>
        <begin position="63"/>
        <end position="92"/>
    </location>
</feature>
<name>A0AAV2PZY6_MEGNR</name>
<protein>
    <submittedName>
        <fullName evidence="2">Uncharacterized protein</fullName>
    </submittedName>
</protein>
<proteinExistence type="predicted"/>
<evidence type="ECO:0000313" key="3">
    <source>
        <dbReference type="Proteomes" id="UP001497623"/>
    </source>
</evidence>
<comment type="caution">
    <text evidence="2">The sequence shown here is derived from an EMBL/GenBank/DDBJ whole genome shotgun (WGS) entry which is preliminary data.</text>
</comment>
<organism evidence="2 3">
    <name type="scientific">Meganyctiphanes norvegica</name>
    <name type="common">Northern krill</name>
    <name type="synonym">Thysanopoda norvegica</name>
    <dbReference type="NCBI Taxonomy" id="48144"/>
    <lineage>
        <taxon>Eukaryota</taxon>
        <taxon>Metazoa</taxon>
        <taxon>Ecdysozoa</taxon>
        <taxon>Arthropoda</taxon>
        <taxon>Crustacea</taxon>
        <taxon>Multicrustacea</taxon>
        <taxon>Malacostraca</taxon>
        <taxon>Eumalacostraca</taxon>
        <taxon>Eucarida</taxon>
        <taxon>Euphausiacea</taxon>
        <taxon>Euphausiidae</taxon>
        <taxon>Meganyctiphanes</taxon>
    </lineage>
</organism>
<dbReference type="AlphaFoldDB" id="A0AAV2PZY6"/>
<dbReference type="Proteomes" id="UP001497623">
    <property type="component" value="Unassembled WGS sequence"/>
</dbReference>
<feature type="compositionally biased region" description="Polar residues" evidence="1">
    <location>
        <begin position="160"/>
        <end position="171"/>
    </location>
</feature>
<evidence type="ECO:0000313" key="2">
    <source>
        <dbReference type="EMBL" id="CAL4067918.1"/>
    </source>
</evidence>
<feature type="region of interest" description="Disordered" evidence="1">
    <location>
        <begin position="160"/>
        <end position="199"/>
    </location>
</feature>
<dbReference type="EMBL" id="CAXKWB010002875">
    <property type="protein sequence ID" value="CAL4067918.1"/>
    <property type="molecule type" value="Genomic_DNA"/>
</dbReference>
<feature type="compositionally biased region" description="Basic and acidic residues" evidence="1">
    <location>
        <begin position="177"/>
        <end position="186"/>
    </location>
</feature>
<evidence type="ECO:0000256" key="1">
    <source>
        <dbReference type="SAM" id="MobiDB-lite"/>
    </source>
</evidence>